<organism evidence="2 3">
    <name type="scientific">Fuerstiella marisgermanici</name>
    <dbReference type="NCBI Taxonomy" id="1891926"/>
    <lineage>
        <taxon>Bacteria</taxon>
        <taxon>Pseudomonadati</taxon>
        <taxon>Planctomycetota</taxon>
        <taxon>Planctomycetia</taxon>
        <taxon>Planctomycetales</taxon>
        <taxon>Planctomycetaceae</taxon>
        <taxon>Fuerstiella</taxon>
    </lineage>
</organism>
<dbReference type="EMBL" id="CP017641">
    <property type="protein sequence ID" value="APZ92302.1"/>
    <property type="molecule type" value="Genomic_DNA"/>
</dbReference>
<evidence type="ECO:0000313" key="3">
    <source>
        <dbReference type="Proteomes" id="UP000187735"/>
    </source>
</evidence>
<feature type="transmembrane region" description="Helical" evidence="1">
    <location>
        <begin position="25"/>
        <end position="52"/>
    </location>
</feature>
<dbReference type="AlphaFoldDB" id="A0A1P8WE30"/>
<dbReference type="KEGG" id="fmr:Fuma_01912"/>
<dbReference type="Proteomes" id="UP000187735">
    <property type="component" value="Chromosome"/>
</dbReference>
<accession>A0A1P8WE30</accession>
<name>A0A1P8WE30_9PLAN</name>
<dbReference type="RefSeq" id="WP_158520923.1">
    <property type="nucleotide sequence ID" value="NZ_CP017641.1"/>
</dbReference>
<keyword evidence="1" id="KW-0472">Membrane</keyword>
<gene>
    <name evidence="2" type="ORF">Fuma_01912</name>
</gene>
<protein>
    <submittedName>
        <fullName evidence="2">Uncharacterized protein</fullName>
    </submittedName>
</protein>
<proteinExistence type="predicted"/>
<reference evidence="2 3" key="1">
    <citation type="journal article" date="2016" name="Front. Microbiol.">
        <title>Fuerstia marisgermanicae gen. nov., sp. nov., an Unusual Member of the Phylum Planctomycetes from the German Wadden Sea.</title>
        <authorList>
            <person name="Kohn T."/>
            <person name="Heuer A."/>
            <person name="Jogler M."/>
            <person name="Vollmers J."/>
            <person name="Boedeker C."/>
            <person name="Bunk B."/>
            <person name="Rast P."/>
            <person name="Borchert D."/>
            <person name="Glockner I."/>
            <person name="Freese H.M."/>
            <person name="Klenk H.P."/>
            <person name="Overmann J."/>
            <person name="Kaster A.K."/>
            <person name="Rohde M."/>
            <person name="Wiegand S."/>
            <person name="Jogler C."/>
        </authorList>
    </citation>
    <scope>NUCLEOTIDE SEQUENCE [LARGE SCALE GENOMIC DNA]</scope>
    <source>
        <strain evidence="2 3">NH11</strain>
    </source>
</reference>
<evidence type="ECO:0000313" key="2">
    <source>
        <dbReference type="EMBL" id="APZ92302.1"/>
    </source>
</evidence>
<keyword evidence="1" id="KW-0812">Transmembrane</keyword>
<keyword evidence="1" id="KW-1133">Transmembrane helix</keyword>
<keyword evidence="3" id="KW-1185">Reference proteome</keyword>
<evidence type="ECO:0000256" key="1">
    <source>
        <dbReference type="SAM" id="Phobius"/>
    </source>
</evidence>
<sequence>MSDDPYSAPESADVPDEQDSQTKTVLLHLGVAAVTLMVFTAIVVCIVGALVFGRLMSM</sequence>